<dbReference type="GeneID" id="95765740"/>
<dbReference type="AlphaFoldDB" id="A0A9W6FMB7"/>
<evidence type="ECO:0000313" key="2">
    <source>
        <dbReference type="EMBL" id="GLI25291.1"/>
    </source>
</evidence>
<dbReference type="EMBL" id="BSDO01000013">
    <property type="protein sequence ID" value="GLI25291.1"/>
    <property type="molecule type" value="Genomic_DNA"/>
</dbReference>
<reference evidence="3 5" key="2">
    <citation type="submission" date="2023-07" db="EMBL/GenBank/DDBJ databases">
        <title>Genomic Encyclopedia of Type Strains, Phase IV (KMG-IV): sequencing the most valuable type-strain genomes for metagenomic binning, comparative biology and taxonomic classification.</title>
        <authorList>
            <person name="Goeker M."/>
        </authorList>
    </citation>
    <scope>NUCLEOTIDE SEQUENCE [LARGE SCALE GENOMIC DNA]</scope>
    <source>
        <strain evidence="3 5">DSM 338</strain>
    </source>
</reference>
<comment type="caution">
    <text evidence="2">The sequence shown here is derived from an EMBL/GenBank/DDBJ whole genome shotgun (WGS) entry which is preliminary data.</text>
</comment>
<gene>
    <name evidence="3" type="ORF">GGQ86_005168</name>
    <name evidence="2" type="ORF">XFLAVUS301_49650</name>
</gene>
<sequence length="126" mass="14521">MEERNRAAACSGQPPHEDQPNMPTETSPYEVETYQQFVREIFDTEEFSEMLFIFNIPFRMDEDQTYFKVRDLTFYPGKGLIVRDGQVLEQKGIDGMLELLGHTRDEIPPGVDLSWLPSFGLGAKKD</sequence>
<feature type="region of interest" description="Disordered" evidence="1">
    <location>
        <begin position="1"/>
        <end position="29"/>
    </location>
</feature>
<evidence type="ECO:0000313" key="5">
    <source>
        <dbReference type="Proteomes" id="UP001245370"/>
    </source>
</evidence>
<reference evidence="2" key="1">
    <citation type="submission" date="2022-12" db="EMBL/GenBank/DDBJ databases">
        <title>Reference genome sequencing for broad-spectrum identification of bacterial and archaeal isolates by mass spectrometry.</title>
        <authorList>
            <person name="Sekiguchi Y."/>
            <person name="Tourlousse D.M."/>
        </authorList>
    </citation>
    <scope>NUCLEOTIDE SEQUENCE</scope>
    <source>
        <strain evidence="2">301</strain>
    </source>
</reference>
<protein>
    <submittedName>
        <fullName evidence="2">Uncharacterized protein</fullName>
    </submittedName>
</protein>
<dbReference type="Proteomes" id="UP001144397">
    <property type="component" value="Unassembled WGS sequence"/>
</dbReference>
<organism evidence="2 4">
    <name type="scientific">Xanthobacter flavus</name>
    <dbReference type="NCBI Taxonomy" id="281"/>
    <lineage>
        <taxon>Bacteria</taxon>
        <taxon>Pseudomonadati</taxon>
        <taxon>Pseudomonadota</taxon>
        <taxon>Alphaproteobacteria</taxon>
        <taxon>Hyphomicrobiales</taxon>
        <taxon>Xanthobacteraceae</taxon>
        <taxon>Xanthobacter</taxon>
    </lineage>
</organism>
<evidence type="ECO:0000256" key="1">
    <source>
        <dbReference type="SAM" id="MobiDB-lite"/>
    </source>
</evidence>
<name>A0A9W6FMB7_XANFL</name>
<dbReference type="Proteomes" id="UP001245370">
    <property type="component" value="Unassembled WGS sequence"/>
</dbReference>
<dbReference type="RefSeq" id="WP_281809960.1">
    <property type="nucleotide sequence ID" value="NZ_BSDO01000013.1"/>
</dbReference>
<keyword evidence="5" id="KW-1185">Reference proteome</keyword>
<proteinExistence type="predicted"/>
<dbReference type="EMBL" id="JAVDPY010000015">
    <property type="protein sequence ID" value="MDR6336665.1"/>
    <property type="molecule type" value="Genomic_DNA"/>
</dbReference>
<accession>A0A9W6FMB7</accession>
<evidence type="ECO:0000313" key="3">
    <source>
        <dbReference type="EMBL" id="MDR6336665.1"/>
    </source>
</evidence>
<evidence type="ECO:0000313" key="4">
    <source>
        <dbReference type="Proteomes" id="UP001144397"/>
    </source>
</evidence>